<dbReference type="AlphaFoldDB" id="W6K484"/>
<dbReference type="RefSeq" id="WP_048699941.1">
    <property type="nucleotide sequence ID" value="NZ_HG764815.1"/>
</dbReference>
<keyword evidence="2" id="KW-1185">Reference proteome</keyword>
<comment type="caution">
    <text evidence="1">The sequence shown here is derived from an EMBL/GenBank/DDBJ whole genome shotgun (WGS) entry which is preliminary data.</text>
</comment>
<evidence type="ECO:0000313" key="1">
    <source>
        <dbReference type="EMBL" id="CCH74569.1"/>
    </source>
</evidence>
<reference evidence="1 2" key="1">
    <citation type="journal article" date="2013" name="ISME J.">
        <title>A metabolic model for members of the genus Tetrasphaera involved in enhanced biological phosphorus removal.</title>
        <authorList>
            <person name="Kristiansen R."/>
            <person name="Nguyen H.T.T."/>
            <person name="Saunders A.M."/>
            <person name="Nielsen J.L."/>
            <person name="Wimmer R."/>
            <person name="Le V.Q."/>
            <person name="McIlroy S.J."/>
            <person name="Petrovski S."/>
            <person name="Seviour R.J."/>
            <person name="Calteau A."/>
            <person name="Nielsen K.L."/>
            <person name="Nielsen P.H."/>
        </authorList>
    </citation>
    <scope>NUCLEOTIDE SEQUENCE [LARGE SCALE GENOMIC DNA]</scope>
    <source>
        <strain evidence="1 2">Ben110</strain>
    </source>
</reference>
<dbReference type="STRING" id="1193182.BN11_4580013"/>
<name>W6K484_9MICO</name>
<evidence type="ECO:0000313" key="2">
    <source>
        <dbReference type="Proteomes" id="UP000035763"/>
    </source>
</evidence>
<gene>
    <name evidence="1" type="ORF">BN11_4580013</name>
</gene>
<accession>W6K484</accession>
<dbReference type="Proteomes" id="UP000035763">
    <property type="component" value="Unassembled WGS sequence"/>
</dbReference>
<sequence length="114" mass="12613">MDTPEDDVVDGAIGDVQRMTDELLARARRRHPGVEFSIAIDQALSLLLPKSADRIYRTINGRLGYYAGHVYDDCLVQAMDHPAEAADIITLVPLDAHDPPCWQGDLRTGRITSL</sequence>
<protein>
    <submittedName>
        <fullName evidence="1">Uncharacterized protein</fullName>
    </submittedName>
</protein>
<proteinExistence type="predicted"/>
<dbReference type="EMBL" id="CAJA01000399">
    <property type="protein sequence ID" value="CCH74569.1"/>
    <property type="molecule type" value="Genomic_DNA"/>
</dbReference>
<dbReference type="OrthoDB" id="4793674at2"/>
<organism evidence="1 2">
    <name type="scientific">Nostocoides australiense Ben110</name>
    <dbReference type="NCBI Taxonomy" id="1193182"/>
    <lineage>
        <taxon>Bacteria</taxon>
        <taxon>Bacillati</taxon>
        <taxon>Actinomycetota</taxon>
        <taxon>Actinomycetes</taxon>
        <taxon>Micrococcales</taxon>
        <taxon>Intrasporangiaceae</taxon>
        <taxon>Nostocoides</taxon>
    </lineage>
</organism>